<dbReference type="AlphaFoldDB" id="D0W0N9"/>
<evidence type="ECO:0000313" key="1">
    <source>
        <dbReference type="EMBL" id="EEZ72772.1"/>
    </source>
</evidence>
<proteinExistence type="predicted"/>
<dbReference type="Proteomes" id="UP000003294">
    <property type="component" value="Unassembled WGS sequence"/>
</dbReference>
<dbReference type="STRING" id="546262.NEICINOT_03205"/>
<gene>
    <name evidence="1" type="ORF">NEICINOT_03205</name>
</gene>
<reference evidence="1 2" key="1">
    <citation type="submission" date="2009-10" db="EMBL/GenBank/DDBJ databases">
        <authorList>
            <person name="Weinstock G."/>
            <person name="Sodergren E."/>
            <person name="Clifton S."/>
            <person name="Fulton L."/>
            <person name="Fulton B."/>
            <person name="Courtney L."/>
            <person name="Fronick C."/>
            <person name="Harrison M."/>
            <person name="Strong C."/>
            <person name="Farmer C."/>
            <person name="Delahaunty K."/>
            <person name="Markovic C."/>
            <person name="Hall O."/>
            <person name="Minx P."/>
            <person name="Tomlinson C."/>
            <person name="Mitreva M."/>
            <person name="Nelson J."/>
            <person name="Hou S."/>
            <person name="Wollam A."/>
            <person name="Pepin K.H."/>
            <person name="Johnson M."/>
            <person name="Bhonagiri V."/>
            <person name="Nash W.E."/>
            <person name="Warren W."/>
            <person name="Chinwalla A."/>
            <person name="Mardis E.R."/>
            <person name="Wilson R.K."/>
        </authorList>
    </citation>
    <scope>NUCLEOTIDE SEQUENCE [LARGE SCALE GENOMIC DNA]</scope>
    <source>
        <strain evidence="1 2">ATCC 14685</strain>
    </source>
</reference>
<organism evidence="1 2">
    <name type="scientific">Neisseria cinerea ATCC 14685</name>
    <dbReference type="NCBI Taxonomy" id="546262"/>
    <lineage>
        <taxon>Bacteria</taxon>
        <taxon>Pseudomonadati</taxon>
        <taxon>Pseudomonadota</taxon>
        <taxon>Betaproteobacteria</taxon>
        <taxon>Neisseriales</taxon>
        <taxon>Neisseriaceae</taxon>
        <taxon>Neisseria</taxon>
    </lineage>
</organism>
<evidence type="ECO:0000313" key="2">
    <source>
        <dbReference type="Proteomes" id="UP000003294"/>
    </source>
</evidence>
<accession>D0W0N9</accession>
<protein>
    <submittedName>
        <fullName evidence="1">Uncharacterized protein</fullName>
    </submittedName>
</protein>
<name>D0W0N9_NEICI</name>
<sequence>MEAVFQTAWVRLPSDTVSVYRNDASKERDSLLLSLFLLCMKIRNNGRFCQYKIWSACRLWK</sequence>
<comment type="caution">
    <text evidence="1">The sequence shown here is derived from an EMBL/GenBank/DDBJ whole genome shotgun (WGS) entry which is preliminary data.</text>
</comment>
<dbReference type="EMBL" id="ACDY02000001">
    <property type="protein sequence ID" value="EEZ72772.1"/>
    <property type="molecule type" value="Genomic_DNA"/>
</dbReference>